<dbReference type="GO" id="GO:0005886">
    <property type="term" value="C:plasma membrane"/>
    <property type="evidence" value="ECO:0007669"/>
    <property type="project" value="UniProtKB-SubCell"/>
</dbReference>
<dbReference type="Gene3D" id="1.10.3720.10">
    <property type="entry name" value="MetI-like"/>
    <property type="match status" value="1"/>
</dbReference>
<sequence length="311" mass="33313">MTRLIVVRLFFGALTLWAVSLVVFAATQALPGDAAQLILGRDATPERLAALRDQLNLDQPVAVQYLQWLQGILQGDLGTSFSNRLPVAEYLADPIRSSMTLMGLSALVATPIALFVGAFSALRRDRGFDHASSMGTLVVASIPEFVIGILAILLLGPGGLGLFPSVYARDGGPEQWVLPVLTLALAVAPPIVRMMRATMIEVLESEYVQQARLKGMSERTVLWRHAAPNAIGPVAQVVALQLAWLAGGVVAIEFLFNFPGIGKILMDAIENRDVPLIQAVVLLIAGIYILVNLIADVIGLAANPKVRVANR</sequence>
<dbReference type="PANTHER" id="PTHR43163:SF3">
    <property type="entry name" value="PEPTIDE ABC TRANSPORTER PERMEASE PROTEIN"/>
    <property type="match status" value="1"/>
</dbReference>
<keyword evidence="3" id="KW-1003">Cell membrane</keyword>
<dbReference type="RefSeq" id="WP_014913593.1">
    <property type="nucleotide sequence ID" value="NZ_BAZE01000013.1"/>
</dbReference>
<dbReference type="GO" id="GO:0055085">
    <property type="term" value="P:transmembrane transport"/>
    <property type="evidence" value="ECO:0007669"/>
    <property type="project" value="InterPro"/>
</dbReference>
<dbReference type="PANTHER" id="PTHR43163">
    <property type="entry name" value="DIPEPTIDE TRANSPORT SYSTEM PERMEASE PROTEIN DPPB-RELATED"/>
    <property type="match status" value="1"/>
</dbReference>
<dbReference type="InterPro" id="IPR035906">
    <property type="entry name" value="MetI-like_sf"/>
</dbReference>
<proteinExistence type="inferred from homology"/>
<dbReference type="Pfam" id="PF00528">
    <property type="entry name" value="BPD_transp_1"/>
    <property type="match status" value="1"/>
</dbReference>
<feature type="transmembrane region" description="Helical" evidence="7">
    <location>
        <begin position="176"/>
        <end position="192"/>
    </location>
</feature>
<dbReference type="Proteomes" id="UP000467124">
    <property type="component" value="Unassembled WGS sequence"/>
</dbReference>
<dbReference type="EMBL" id="JAYMRS010000003">
    <property type="protein sequence ID" value="MFB8768277.1"/>
    <property type="molecule type" value="Genomic_DNA"/>
</dbReference>
<protein>
    <submittedName>
        <fullName evidence="9 10">ABC transporter permease</fullName>
    </submittedName>
</protein>
<comment type="similarity">
    <text evidence="7">Belongs to the binding-protein-dependent transport system permease family.</text>
</comment>
<evidence type="ECO:0000313" key="10">
    <source>
        <dbReference type="EMBL" id="MYR31827.1"/>
    </source>
</evidence>
<evidence type="ECO:0000313" key="9">
    <source>
        <dbReference type="EMBL" id="MFB8768277.1"/>
    </source>
</evidence>
<dbReference type="InterPro" id="IPR045621">
    <property type="entry name" value="BPD_transp_1_N"/>
</dbReference>
<keyword evidence="6 7" id="KW-0472">Membrane</keyword>
<dbReference type="SUPFAM" id="SSF161098">
    <property type="entry name" value="MetI-like"/>
    <property type="match status" value="1"/>
</dbReference>
<dbReference type="AlphaFoldDB" id="A0A7K2IPS4"/>
<keyword evidence="5 7" id="KW-1133">Transmembrane helix</keyword>
<evidence type="ECO:0000313" key="11">
    <source>
        <dbReference type="Proteomes" id="UP000467124"/>
    </source>
</evidence>
<keyword evidence="2 7" id="KW-0813">Transport</keyword>
<gene>
    <name evidence="10" type="ORF">GTW20_05955</name>
    <name evidence="9" type="ORF">VSQ78_11235</name>
</gene>
<dbReference type="Pfam" id="PF19300">
    <property type="entry name" value="BPD_transp_1_N"/>
    <property type="match status" value="1"/>
</dbReference>
<reference evidence="10 11" key="1">
    <citation type="journal article" date="2019" name="Nat. Commun.">
        <title>The antimicrobial potential of Streptomyces from insect microbiomes.</title>
        <authorList>
            <person name="Chevrette M.G."/>
            <person name="Carlson C.M."/>
            <person name="Ortega H.E."/>
            <person name="Thomas C."/>
            <person name="Ananiev G.E."/>
            <person name="Barns K.J."/>
            <person name="Book A.J."/>
            <person name="Cagnazzo J."/>
            <person name="Carlos C."/>
            <person name="Flanigan W."/>
            <person name="Grubbs K.J."/>
            <person name="Horn H.A."/>
            <person name="Hoffmann F.M."/>
            <person name="Klassen J.L."/>
            <person name="Knack J.J."/>
            <person name="Lewin G.R."/>
            <person name="McDonald B.R."/>
            <person name="Muller L."/>
            <person name="Melo W.G.P."/>
            <person name="Pinto-Tomas A.A."/>
            <person name="Schmitz A."/>
            <person name="Wendt-Pienkowski E."/>
            <person name="Wildman S."/>
            <person name="Zhao M."/>
            <person name="Zhang F."/>
            <person name="Bugni T.S."/>
            <person name="Andes D.R."/>
            <person name="Pupo M.T."/>
            <person name="Currie C.R."/>
        </authorList>
    </citation>
    <scope>NUCLEOTIDE SEQUENCE [LARGE SCALE GENOMIC DNA]</scope>
    <source>
        <strain evidence="10 11">SID5840</strain>
    </source>
</reference>
<comment type="subcellular location">
    <subcellularLocation>
        <location evidence="1 7">Cell membrane</location>
        <topology evidence="1 7">Multi-pass membrane protein</topology>
    </subcellularLocation>
</comment>
<evidence type="ECO:0000256" key="5">
    <source>
        <dbReference type="ARBA" id="ARBA00022989"/>
    </source>
</evidence>
<dbReference type="OMA" id="HMLRMTR"/>
<dbReference type="EMBL" id="WWHY01000001">
    <property type="protein sequence ID" value="MYR31827.1"/>
    <property type="molecule type" value="Genomic_DNA"/>
</dbReference>
<evidence type="ECO:0000313" key="12">
    <source>
        <dbReference type="Proteomes" id="UP001585053"/>
    </source>
</evidence>
<evidence type="ECO:0000256" key="2">
    <source>
        <dbReference type="ARBA" id="ARBA00022448"/>
    </source>
</evidence>
<accession>A0A7K2IPS4</accession>
<evidence type="ECO:0000256" key="4">
    <source>
        <dbReference type="ARBA" id="ARBA00022692"/>
    </source>
</evidence>
<evidence type="ECO:0000256" key="6">
    <source>
        <dbReference type="ARBA" id="ARBA00023136"/>
    </source>
</evidence>
<feature type="transmembrane region" description="Helical" evidence="7">
    <location>
        <begin position="276"/>
        <end position="302"/>
    </location>
</feature>
<comment type="caution">
    <text evidence="10">The sequence shown here is derived from an EMBL/GenBank/DDBJ whole genome shotgun (WGS) entry which is preliminary data.</text>
</comment>
<evidence type="ECO:0000256" key="3">
    <source>
        <dbReference type="ARBA" id="ARBA00022475"/>
    </source>
</evidence>
<dbReference type="PROSITE" id="PS50928">
    <property type="entry name" value="ABC_TM1"/>
    <property type="match status" value="1"/>
</dbReference>
<keyword evidence="4 7" id="KW-0812">Transmembrane</keyword>
<evidence type="ECO:0000256" key="1">
    <source>
        <dbReference type="ARBA" id="ARBA00004651"/>
    </source>
</evidence>
<reference evidence="9 12" key="2">
    <citation type="submission" date="2024-01" db="EMBL/GenBank/DDBJ databases">
        <title>Genome mining of biosynthetic gene clusters to explore secondary metabolites of Streptomyces sp.</title>
        <authorList>
            <person name="Baig A."/>
            <person name="Ajitkumar Shintre N."/>
            <person name="Kumar H."/>
            <person name="Anbarasu A."/>
            <person name="Ramaiah S."/>
        </authorList>
    </citation>
    <scope>NUCLEOTIDE SEQUENCE [LARGE SCALE GENOMIC DNA]</scope>
    <source>
        <strain evidence="9 12">A01</strain>
    </source>
</reference>
<feature type="transmembrane region" description="Helical" evidence="7">
    <location>
        <begin position="234"/>
        <end position="256"/>
    </location>
</feature>
<keyword evidence="12" id="KW-1185">Reference proteome</keyword>
<feature type="transmembrane region" description="Helical" evidence="7">
    <location>
        <begin position="101"/>
        <end position="122"/>
    </location>
</feature>
<evidence type="ECO:0000256" key="7">
    <source>
        <dbReference type="RuleBase" id="RU363032"/>
    </source>
</evidence>
<dbReference type="GeneID" id="91393590"/>
<feature type="domain" description="ABC transmembrane type-1" evidence="8">
    <location>
        <begin position="95"/>
        <end position="295"/>
    </location>
</feature>
<dbReference type="CDD" id="cd06261">
    <property type="entry name" value="TM_PBP2"/>
    <property type="match status" value="1"/>
</dbReference>
<name>A0A7K2IPS4_9ACTN</name>
<dbReference type="Proteomes" id="UP001585053">
    <property type="component" value="Unassembled WGS sequence"/>
</dbReference>
<feature type="transmembrane region" description="Helical" evidence="7">
    <location>
        <begin position="134"/>
        <end position="156"/>
    </location>
</feature>
<organism evidence="10 11">
    <name type="scientific">Nocardiopsis alba</name>
    <dbReference type="NCBI Taxonomy" id="53437"/>
    <lineage>
        <taxon>Bacteria</taxon>
        <taxon>Bacillati</taxon>
        <taxon>Actinomycetota</taxon>
        <taxon>Actinomycetes</taxon>
        <taxon>Streptosporangiales</taxon>
        <taxon>Nocardiopsidaceae</taxon>
        <taxon>Nocardiopsis</taxon>
    </lineage>
</organism>
<evidence type="ECO:0000259" key="8">
    <source>
        <dbReference type="PROSITE" id="PS50928"/>
    </source>
</evidence>
<dbReference type="InterPro" id="IPR000515">
    <property type="entry name" value="MetI-like"/>
</dbReference>